<accession>A0A183C3B4</accession>
<evidence type="ECO:0000256" key="2">
    <source>
        <dbReference type="SAM" id="Phobius"/>
    </source>
</evidence>
<feature type="region of interest" description="Disordered" evidence="1">
    <location>
        <begin position="1"/>
        <end position="52"/>
    </location>
</feature>
<dbReference type="PANTHER" id="PTHR13743">
    <property type="entry name" value="BEIGE/BEACH-RELATED"/>
    <property type="match status" value="1"/>
</dbReference>
<dbReference type="Gene3D" id="2.60.120.200">
    <property type="match status" value="1"/>
</dbReference>
<feature type="compositionally biased region" description="Basic and acidic residues" evidence="1">
    <location>
        <begin position="13"/>
        <end position="41"/>
    </location>
</feature>
<dbReference type="GO" id="GO:0016020">
    <property type="term" value="C:membrane"/>
    <property type="evidence" value="ECO:0007669"/>
    <property type="project" value="TreeGrafter"/>
</dbReference>
<organism evidence="5 6">
    <name type="scientific">Globodera pallida</name>
    <name type="common">Potato cyst nematode worm</name>
    <name type="synonym">Heterodera pallida</name>
    <dbReference type="NCBI Taxonomy" id="36090"/>
    <lineage>
        <taxon>Eukaryota</taxon>
        <taxon>Metazoa</taxon>
        <taxon>Ecdysozoa</taxon>
        <taxon>Nematoda</taxon>
        <taxon>Chromadorea</taxon>
        <taxon>Rhabditida</taxon>
        <taxon>Tylenchina</taxon>
        <taxon>Tylenchomorpha</taxon>
        <taxon>Tylenchoidea</taxon>
        <taxon>Heteroderidae</taxon>
        <taxon>Heteroderinae</taxon>
        <taxon>Globodera</taxon>
    </lineage>
</organism>
<dbReference type="AlphaFoldDB" id="A0A183C3B4"/>
<reference evidence="5" key="2">
    <citation type="submission" date="2014-05" db="EMBL/GenBank/DDBJ databases">
        <title>The genome and life-stage specific transcriptomes of Globodera pallida elucidate key aspects of plant parasitism by a cyst nematode.</title>
        <authorList>
            <person name="Cotton J.A."/>
            <person name="Lilley C.J."/>
            <person name="Jones L.M."/>
            <person name="Kikuchi T."/>
            <person name="Reid A.J."/>
            <person name="Thorpe P."/>
            <person name="Tsai I.J."/>
            <person name="Beasley H."/>
            <person name="Blok V."/>
            <person name="Cock P.J.A."/>
            <person name="Van den Akker S.E."/>
            <person name="Holroyd N."/>
            <person name="Hunt M."/>
            <person name="Mantelin S."/>
            <person name="Naghra H."/>
            <person name="Pain A."/>
            <person name="Palomares-Rius J.E."/>
            <person name="Zarowiecki M."/>
            <person name="Berriman M."/>
            <person name="Jones J.T."/>
            <person name="Urwin P.E."/>
        </authorList>
    </citation>
    <scope>NUCLEOTIDE SEQUENCE [LARGE SCALE GENOMIC DNA]</scope>
    <source>
        <strain evidence="5">Lindley</strain>
    </source>
</reference>
<dbReference type="WBParaSite" id="GPLIN_000735800">
    <property type="protein sequence ID" value="GPLIN_000735800"/>
    <property type="gene ID" value="GPLIN_000735800"/>
</dbReference>
<dbReference type="Pfam" id="PF10321">
    <property type="entry name" value="7TM_GPCR_Srt"/>
    <property type="match status" value="1"/>
</dbReference>
<name>A0A183C3B4_GLOPA</name>
<feature type="domain" description="DUF4704" evidence="3">
    <location>
        <begin position="494"/>
        <end position="794"/>
    </location>
</feature>
<dbReference type="GO" id="GO:0008104">
    <property type="term" value="P:intracellular protein localization"/>
    <property type="evidence" value="ECO:0007669"/>
    <property type="project" value="TreeGrafter"/>
</dbReference>
<feature type="transmembrane region" description="Helical" evidence="2">
    <location>
        <begin position="1174"/>
        <end position="1197"/>
    </location>
</feature>
<feature type="transmembrane region" description="Helical" evidence="2">
    <location>
        <begin position="1103"/>
        <end position="1124"/>
    </location>
</feature>
<dbReference type="InterPro" id="IPR013320">
    <property type="entry name" value="ConA-like_dom_sf"/>
</dbReference>
<dbReference type="Pfam" id="PF15787">
    <property type="entry name" value="DUF4704"/>
    <property type="match status" value="2"/>
</dbReference>
<dbReference type="InterPro" id="IPR046852">
    <property type="entry name" value="Neurobeachin_a-sol"/>
</dbReference>
<sequence>MKDVQLYDENISFDERTEANDRQESQKNEAATERGHREQKSVADPPEMSAADIRSKAAQYSPTADEEHKFESLSSITGQFGKTVVILATDEDPVETFERLKEACINGTLPYKDIIDSLFNTLVGGPFDLESRYVIDDSNNINRMIELLELCPQNVQAEIWSVFVAIIRKSFLNLGAATEACLISQILDLLPNANSVTSDLLIELLTVLTNYSISVKEVKYLLRFLRISDDGFWKPNSTKLFGVMKEMPKRDGPDVFFLFPGKASAGISLPPLLRWPYQNGWTFSTWLRMDPLNSIYFEKEKPYLFSFSTSKGLGYFCYFMGNCLVLRCVRAPGKETLHCVKHELLPRKWHHVALSFVYSRWAKSEIHCFVDGYLVEAIDANWLVSTADHFDRCFVGCGAQANLNEAFSGQMAAVYVFSQAITPPLVTSLLYLGVSYQSQFKHEAESNLPESYRKQLFDGRLHESLVFAYCPKNCHDQLCLFQQQTQKGAQNPFFVQVPHAVMKNGVKLVKTHSIHSSLHSIGGIQVLLPLFSQIDAKQHEPVDDNICANLLSVVSILLSTSTTAQQQFLHVQGFTIIASTIVNAESQHLSMHLLEGFISVYKALLNFSIGLPLLKQLIENVFLTANLWIRAEPSVQVRLYDFLTDDLFASANNLLFSIVRRTHSVVTLMHTLKKCYWIVRPAQQMMHVPQRTEAMDRLVVVHIRSCILQIVNRLMFTFSADANDKEINRDDEFQCVLNFVLTVHEDDNLYDVLTQLSNQIANHPATMVPAFDRKKALCVIFKLISSGNELIRIPRITSTVLQLSVWQEWLISLAYIYPDNEQQKEVTELVYELFSILLFHAIRLEYGGWRVWVDSMAIAHSKVSWEKYRRKILQKEKRMAERTEFERQADESEQPMALYRTPDYTWSTVHIRLLSDLLEAIESVVQEWNDSGTPVAEHLNNTDNQVFIANTIHLLSQLSDSLTMACGGLLPLLAAATAPNSELEINDTTQQDLDIFDAARFLTFFAELSDVFVFASGVSLNEILAFNRCLELGAPHYARIFFSGSRTTMWIIACSLYALYWTFFKKPVLFSGIFFAWFFNPLVGYRADDQNNFEVRLQILQDIGVALLCPTIYLIFAVKLLVDVRKSRQHFGAVMSELNTIQAKTFAQVFLVSMLNTVTGTIYVYMQYYNTEQWMITVGEFAWFHVHGFPPVIYLALNKTIRDDCRMLYMKMFKRHRVSYKRHTRHTVPLHQCSANTKLFYLG</sequence>
<dbReference type="Proteomes" id="UP000050741">
    <property type="component" value="Unassembled WGS sequence"/>
</dbReference>
<evidence type="ECO:0000313" key="6">
    <source>
        <dbReference type="WBParaSite" id="GPLIN_000735800"/>
    </source>
</evidence>
<dbReference type="InterPro" id="IPR019425">
    <property type="entry name" value="7TM_GPCR_serpentine_rcpt_Srt"/>
</dbReference>
<reference evidence="5" key="1">
    <citation type="submission" date="2013-12" db="EMBL/GenBank/DDBJ databases">
        <authorList>
            <person name="Aslett M."/>
        </authorList>
    </citation>
    <scope>NUCLEOTIDE SEQUENCE [LARGE SCALE GENOMIC DNA]</scope>
    <source>
        <strain evidence="5">Lindley</strain>
    </source>
</reference>
<reference evidence="6" key="3">
    <citation type="submission" date="2016-06" db="UniProtKB">
        <authorList>
            <consortium name="WormBaseParasite"/>
        </authorList>
    </citation>
    <scope>IDENTIFICATION</scope>
</reference>
<dbReference type="InterPro" id="IPR050865">
    <property type="entry name" value="BEACH_Domain"/>
</dbReference>
<feature type="transmembrane region" description="Helical" evidence="2">
    <location>
        <begin position="1037"/>
        <end position="1060"/>
    </location>
</feature>
<dbReference type="PANTHER" id="PTHR13743:SF162">
    <property type="entry name" value="NEUROBEACHIN"/>
    <property type="match status" value="1"/>
</dbReference>
<feature type="transmembrane region" description="Helical" evidence="2">
    <location>
        <begin position="1145"/>
        <end position="1168"/>
    </location>
</feature>
<feature type="transmembrane region" description="Helical" evidence="2">
    <location>
        <begin position="1067"/>
        <end position="1083"/>
    </location>
</feature>
<keyword evidence="5" id="KW-1185">Reference proteome</keyword>
<protein>
    <submittedName>
        <fullName evidence="6">DUF4704 domain-containing protein</fullName>
    </submittedName>
</protein>
<dbReference type="GO" id="GO:0005829">
    <property type="term" value="C:cytosol"/>
    <property type="evidence" value="ECO:0007669"/>
    <property type="project" value="TreeGrafter"/>
</dbReference>
<feature type="domain" description="Neurobeachin alpha-solenoid region" evidence="4">
    <location>
        <begin position="110"/>
        <end position="247"/>
    </location>
</feature>
<evidence type="ECO:0000313" key="5">
    <source>
        <dbReference type="Proteomes" id="UP000050741"/>
    </source>
</evidence>
<dbReference type="InterPro" id="IPR031570">
    <property type="entry name" value="NBEA/BDCP_DUF4704"/>
</dbReference>
<keyword evidence="2" id="KW-0812">Transmembrane</keyword>
<evidence type="ECO:0000256" key="1">
    <source>
        <dbReference type="SAM" id="MobiDB-lite"/>
    </source>
</evidence>
<dbReference type="GO" id="GO:0019901">
    <property type="term" value="F:protein kinase binding"/>
    <property type="evidence" value="ECO:0007669"/>
    <property type="project" value="TreeGrafter"/>
</dbReference>
<dbReference type="SUPFAM" id="SSF81321">
    <property type="entry name" value="Family A G protein-coupled receptor-like"/>
    <property type="match status" value="1"/>
</dbReference>
<keyword evidence="2" id="KW-0472">Membrane</keyword>
<dbReference type="SUPFAM" id="SSF49899">
    <property type="entry name" value="Concanavalin A-like lectins/glucanases"/>
    <property type="match status" value="1"/>
</dbReference>
<keyword evidence="2" id="KW-1133">Transmembrane helix</keyword>
<evidence type="ECO:0000259" key="4">
    <source>
        <dbReference type="Pfam" id="PF20425"/>
    </source>
</evidence>
<dbReference type="Pfam" id="PF13385">
    <property type="entry name" value="Laminin_G_3"/>
    <property type="match status" value="1"/>
</dbReference>
<evidence type="ECO:0000259" key="3">
    <source>
        <dbReference type="Pfam" id="PF15787"/>
    </source>
</evidence>
<dbReference type="Pfam" id="PF20425">
    <property type="entry name" value="Neurobeachin"/>
    <property type="match status" value="1"/>
</dbReference>
<feature type="domain" description="DUF4704" evidence="3">
    <location>
        <begin position="798"/>
        <end position="861"/>
    </location>
</feature>
<proteinExistence type="predicted"/>